<reference evidence="2 3" key="1">
    <citation type="submission" date="2020-09" db="EMBL/GenBank/DDBJ databases">
        <title>Complete Geobacillus genomes through the use of hybrid genome assembly.</title>
        <authorList>
            <person name="Vera D.L."/>
            <person name="Venkateswaran K."/>
            <person name="Singh N.K."/>
            <person name="Landry K."/>
        </authorList>
    </citation>
    <scope>NUCLEOTIDE SEQUENCE [LARGE SCALE GENOMIC DNA]</scope>
    <source>
        <strain evidence="2 3">SURF-189</strain>
    </source>
</reference>
<accession>A0A7H1RU62</accession>
<gene>
    <name evidence="2" type="ORF">IC807_15830</name>
</gene>
<protein>
    <submittedName>
        <fullName evidence="2">Uncharacterized protein</fullName>
    </submittedName>
</protein>
<dbReference type="RefSeq" id="WP_020754325.1">
    <property type="nucleotide sequence ID" value="NZ_CP061470.1"/>
</dbReference>
<name>A0A7H1RU62_9BACL</name>
<dbReference type="KEGG" id="gza:IC807_15830"/>
<keyword evidence="3" id="KW-1185">Reference proteome</keyword>
<dbReference type="EMBL" id="CP061470">
    <property type="protein sequence ID" value="QNU17801.1"/>
    <property type="molecule type" value="Genomic_DNA"/>
</dbReference>
<organism evidence="2 3">
    <name type="scientific">Geobacillus zalihae</name>
    <dbReference type="NCBI Taxonomy" id="213419"/>
    <lineage>
        <taxon>Bacteria</taxon>
        <taxon>Bacillati</taxon>
        <taxon>Bacillota</taxon>
        <taxon>Bacilli</taxon>
        <taxon>Bacillales</taxon>
        <taxon>Anoxybacillaceae</taxon>
        <taxon>Geobacillus</taxon>
    </lineage>
</organism>
<proteinExistence type="predicted"/>
<feature type="compositionally biased region" description="Basic and acidic residues" evidence="1">
    <location>
        <begin position="36"/>
        <end position="53"/>
    </location>
</feature>
<dbReference type="AlphaFoldDB" id="A0A7H1RU62"/>
<evidence type="ECO:0000313" key="2">
    <source>
        <dbReference type="EMBL" id="QNU17801.1"/>
    </source>
</evidence>
<feature type="region of interest" description="Disordered" evidence="1">
    <location>
        <begin position="78"/>
        <end position="112"/>
    </location>
</feature>
<evidence type="ECO:0000256" key="1">
    <source>
        <dbReference type="SAM" id="MobiDB-lite"/>
    </source>
</evidence>
<dbReference type="Proteomes" id="UP000516388">
    <property type="component" value="Chromosome"/>
</dbReference>
<sequence>MNIGRCLLEKESALFRFIGGEGERRKIRRKSGGIMEKSREKRSRGGEDEKGEAGETPALVLFLFPKIEIKWVYLEEKSGKKTEKKSAKSGGGGTSLFQMGRNGDGRIRVGARGGGMSLFRMDRAN</sequence>
<feature type="region of interest" description="Disordered" evidence="1">
    <location>
        <begin position="26"/>
        <end position="53"/>
    </location>
</feature>
<evidence type="ECO:0000313" key="3">
    <source>
        <dbReference type="Proteomes" id="UP000516388"/>
    </source>
</evidence>